<evidence type="ECO:0000256" key="1">
    <source>
        <dbReference type="ARBA" id="ARBA00022801"/>
    </source>
</evidence>
<dbReference type="Gene3D" id="1.10.8.500">
    <property type="entry name" value="HAMP domain in histidine kinase"/>
    <property type="match status" value="1"/>
</dbReference>
<keyword evidence="3" id="KW-1133">Transmembrane helix</keyword>
<keyword evidence="3" id="KW-0472">Membrane</keyword>
<dbReference type="InterPro" id="IPR029151">
    <property type="entry name" value="Sensor-like_sf"/>
</dbReference>
<dbReference type="PROSITE" id="PS50885">
    <property type="entry name" value="HAMP"/>
    <property type="match status" value="1"/>
</dbReference>
<dbReference type="CDD" id="cd18773">
    <property type="entry name" value="PDC1_HK_sensor"/>
    <property type="match status" value="1"/>
</dbReference>
<evidence type="ECO:0000256" key="2">
    <source>
        <dbReference type="SAM" id="Coils"/>
    </source>
</evidence>
<dbReference type="AlphaFoldDB" id="A0A1I2ET48"/>
<name>A0A1I2ET48_9BACT</name>
<feature type="domain" description="HAMP" evidence="4">
    <location>
        <begin position="291"/>
        <end position="348"/>
    </location>
</feature>
<keyword evidence="1" id="KW-0378">Hydrolase</keyword>
<dbReference type="Pfam" id="PF00672">
    <property type="entry name" value="HAMP"/>
    <property type="match status" value="1"/>
</dbReference>
<dbReference type="Gene3D" id="3.30.450.20">
    <property type="entry name" value="PAS domain"/>
    <property type="match status" value="1"/>
</dbReference>
<evidence type="ECO:0000259" key="4">
    <source>
        <dbReference type="PROSITE" id="PS50885"/>
    </source>
</evidence>
<feature type="transmembrane region" description="Helical" evidence="3">
    <location>
        <begin position="271"/>
        <end position="293"/>
    </location>
</feature>
<evidence type="ECO:0000313" key="6">
    <source>
        <dbReference type="Proteomes" id="UP000199513"/>
    </source>
</evidence>
<dbReference type="PANTHER" id="PTHR43156">
    <property type="entry name" value="STAGE II SPORULATION PROTEIN E-RELATED"/>
    <property type="match status" value="1"/>
</dbReference>
<reference evidence="5 6" key="1">
    <citation type="submission" date="2016-10" db="EMBL/GenBank/DDBJ databases">
        <authorList>
            <person name="de Groot N.N."/>
        </authorList>
    </citation>
    <scope>NUCLEOTIDE SEQUENCE [LARGE SCALE GENOMIC DNA]</scope>
    <source>
        <strain>GEY</strain>
        <strain evidence="6">DSM 9560</strain>
    </source>
</reference>
<dbReference type="InterPro" id="IPR001932">
    <property type="entry name" value="PPM-type_phosphatase-like_dom"/>
</dbReference>
<dbReference type="GO" id="GO:0016791">
    <property type="term" value="F:phosphatase activity"/>
    <property type="evidence" value="ECO:0007669"/>
    <property type="project" value="TreeGrafter"/>
</dbReference>
<protein>
    <submittedName>
        <fullName evidence="5">Serine phosphatase RsbU, regulator of sigma subunit</fullName>
    </submittedName>
</protein>
<dbReference type="Gene3D" id="3.60.40.10">
    <property type="entry name" value="PPM-type phosphatase domain"/>
    <property type="match status" value="1"/>
</dbReference>
<gene>
    <name evidence="5" type="ORF">SAMN04488541_101115</name>
</gene>
<dbReference type="Proteomes" id="UP000199513">
    <property type="component" value="Unassembled WGS sequence"/>
</dbReference>
<dbReference type="InterPro" id="IPR052016">
    <property type="entry name" value="Bact_Sigma-Reg"/>
</dbReference>
<dbReference type="STRING" id="1003.SAMN04488541_101115"/>
<dbReference type="SUPFAM" id="SSF158472">
    <property type="entry name" value="HAMP domain-like"/>
    <property type="match status" value="1"/>
</dbReference>
<dbReference type="InterPro" id="IPR003660">
    <property type="entry name" value="HAMP_dom"/>
</dbReference>
<accession>A0A1I2ET48</accession>
<feature type="coiled-coil region" evidence="2">
    <location>
        <begin position="382"/>
        <end position="409"/>
    </location>
</feature>
<proteinExistence type="predicted"/>
<sequence>MLYVANYETQSSLREEVRVKLERESNFAMENIDRFIYERLNDIRTFAKDAIISKGTYSKNASKPEEINERLHLFKQSNNLYLSLSFYDTARLRIADTDSMQIGKRSTRNRFWKRLPKEELVVDVYTYENQPVMHFASAVYDGSGIYVGVIVSRVLVTELKEVFKSVVEDERQSKGLRVALLDSTGYILYSNDPKVNILKDPYPDIDVLKQHISKQIKQKRWVPNFFENKEKVFFYIRENGYSVYHGQGWIFIMSLPKTEAFKTAESLSNRLFLSSIPILFVALCLALFLGYYFSQPIIALTEAAEELGKGNLNARFEYKKEFGHKHDEIGKLWNNFIFMAERLKFKVLEQEDMNHELININDQLKIKFDEVQMKNEEIQAYNEKIGYQKRELELALKEIEKKNKNITSSINYAERIQSAILPDREYIRSLFRESFVLFKPRDIVSGDFYWFRKLSSPDGDELIVVAAVDCTGHGVPGALMSVIGDTLMYQVIVVERTFQPAQILRKLNNGVKKILKQEDVQHHHNKHDGMDMALCVMNMTRMKLDFVGAHRPLWYFQHGEFREIEGDRITIGGISKKKYELNQYEVHFQKGDTFYMFSDGYADQFGGYRDMPSRKYSPNRLRKLLADIQPHDMQTQHFILDNEFELWKGNESQLDDVMVIGIRIT</sequence>
<dbReference type="SUPFAM" id="SSF103190">
    <property type="entry name" value="Sensory domain-like"/>
    <property type="match status" value="1"/>
</dbReference>
<keyword evidence="2" id="KW-0175">Coiled coil</keyword>
<dbReference type="GO" id="GO:0016020">
    <property type="term" value="C:membrane"/>
    <property type="evidence" value="ECO:0007669"/>
    <property type="project" value="InterPro"/>
</dbReference>
<evidence type="ECO:0000256" key="3">
    <source>
        <dbReference type="SAM" id="Phobius"/>
    </source>
</evidence>
<keyword evidence="3" id="KW-0812">Transmembrane</keyword>
<keyword evidence="6" id="KW-1185">Reference proteome</keyword>
<dbReference type="InterPro" id="IPR036457">
    <property type="entry name" value="PPM-type-like_dom_sf"/>
</dbReference>
<dbReference type="PANTHER" id="PTHR43156:SF9">
    <property type="entry name" value="HAMP DOMAIN-CONTAINING PROTEIN"/>
    <property type="match status" value="1"/>
</dbReference>
<organism evidence="5 6">
    <name type="scientific">Thermoflexibacter ruber</name>
    <dbReference type="NCBI Taxonomy" id="1003"/>
    <lineage>
        <taxon>Bacteria</taxon>
        <taxon>Pseudomonadati</taxon>
        <taxon>Bacteroidota</taxon>
        <taxon>Cytophagia</taxon>
        <taxon>Cytophagales</taxon>
        <taxon>Thermoflexibacteraceae</taxon>
        <taxon>Thermoflexibacter</taxon>
    </lineage>
</organism>
<evidence type="ECO:0000313" key="5">
    <source>
        <dbReference type="EMBL" id="SFE95893.1"/>
    </source>
</evidence>
<dbReference type="EMBL" id="FONY01000011">
    <property type="protein sequence ID" value="SFE95893.1"/>
    <property type="molecule type" value="Genomic_DNA"/>
</dbReference>
<dbReference type="CDD" id="cd06225">
    <property type="entry name" value="HAMP"/>
    <property type="match status" value="1"/>
</dbReference>
<dbReference type="GO" id="GO:0007165">
    <property type="term" value="P:signal transduction"/>
    <property type="evidence" value="ECO:0007669"/>
    <property type="project" value="InterPro"/>
</dbReference>
<dbReference type="Pfam" id="PF07228">
    <property type="entry name" value="SpoIIE"/>
    <property type="match status" value="1"/>
</dbReference>